<keyword evidence="1" id="KW-1133">Transmembrane helix</keyword>
<feature type="transmembrane region" description="Helical" evidence="1">
    <location>
        <begin position="315"/>
        <end position="337"/>
    </location>
</feature>
<keyword evidence="1" id="KW-0812">Transmembrane</keyword>
<evidence type="ECO:0000313" key="2">
    <source>
        <dbReference type="EMBL" id="PJZ71445.1"/>
    </source>
</evidence>
<proteinExistence type="predicted"/>
<gene>
    <name evidence="2" type="ORF">CH360_02810</name>
    <name evidence="3" type="ORF">CH373_02810</name>
</gene>
<organism evidence="3 5">
    <name type="scientific">Leptospira perolatii</name>
    <dbReference type="NCBI Taxonomy" id="2023191"/>
    <lineage>
        <taxon>Bacteria</taxon>
        <taxon>Pseudomonadati</taxon>
        <taxon>Spirochaetota</taxon>
        <taxon>Spirochaetia</taxon>
        <taxon>Leptospirales</taxon>
        <taxon>Leptospiraceae</taxon>
        <taxon>Leptospira</taxon>
    </lineage>
</organism>
<evidence type="ECO:0000313" key="4">
    <source>
        <dbReference type="Proteomes" id="UP000231962"/>
    </source>
</evidence>
<dbReference type="Proteomes" id="UP000231990">
    <property type="component" value="Unassembled WGS sequence"/>
</dbReference>
<dbReference type="EMBL" id="NPDY01000001">
    <property type="protein sequence ID" value="PJZ71445.1"/>
    <property type="molecule type" value="Genomic_DNA"/>
</dbReference>
<evidence type="ECO:0000313" key="3">
    <source>
        <dbReference type="EMBL" id="PJZ74979.1"/>
    </source>
</evidence>
<comment type="caution">
    <text evidence="3">The sequence shown here is derived from an EMBL/GenBank/DDBJ whole genome shotgun (WGS) entry which is preliminary data.</text>
</comment>
<dbReference type="OrthoDB" id="316520at2"/>
<dbReference type="RefSeq" id="WP_100712431.1">
    <property type="nucleotide sequence ID" value="NZ_NPDY01000001.1"/>
</dbReference>
<reference evidence="4 5" key="1">
    <citation type="submission" date="2017-07" db="EMBL/GenBank/DDBJ databases">
        <title>Leptospira spp. isolated from tropical soils.</title>
        <authorList>
            <person name="Thibeaux R."/>
            <person name="Iraola G."/>
            <person name="Ferres I."/>
            <person name="Bierque E."/>
            <person name="Girault D."/>
            <person name="Soupe-Gilbert M.-E."/>
            <person name="Picardeau M."/>
            <person name="Goarant C."/>
        </authorList>
    </citation>
    <scope>NUCLEOTIDE SEQUENCE [LARGE SCALE GENOMIC DNA]</scope>
    <source>
        <strain evidence="3 5">FH1-B-B1</strain>
        <strain evidence="2 4">FH1-B-C1</strain>
    </source>
</reference>
<feature type="transmembrane region" description="Helical" evidence="1">
    <location>
        <begin position="343"/>
        <end position="362"/>
    </location>
</feature>
<dbReference type="Proteomes" id="UP000231962">
    <property type="component" value="Unassembled WGS sequence"/>
</dbReference>
<accession>A0A2M9ZSM5</accession>
<sequence length="441" mass="48994">MRPFGVNFCAGIGSKITLVLILGFYLSCGELLIREDYHSSQLKWREPNPKAALAEFPSGERGSFITTLEKSTLRFFSGDMDFSDLKRQAERSKTKLRFTSNRDSKSFFYMESPEGYYASEAEIIYMHILLGLFYAKSSDLNSAKIEATYAGNLLNSEPNAEGQFDDATLRILLATLLTTCGNWNEAKAEFKAALKLSQKSSWLKQLSGSTNPPAELLVLFGGPGPEPYSSTGMNPNLITGLKNLSFEFFGKRTDLNWQDSTGRKGQLFLGPSTADWYQRRLIRDNAIQETLKDSRYFHKFLSSAKKEETIAGLKTASAIAIGSMISALGAGIAYISANTSNGKGILVGVVMIAYGIMFAVEGNEQGEAQAKKQSLNEIDISNNFRFARFLPEYLWVGDSQIFLEAPVAAVKKENLLVRFNPSFGKIPVRIGYFPDLYDFED</sequence>
<evidence type="ECO:0000313" key="5">
    <source>
        <dbReference type="Proteomes" id="UP000231990"/>
    </source>
</evidence>
<keyword evidence="4" id="KW-1185">Reference proteome</keyword>
<evidence type="ECO:0000256" key="1">
    <source>
        <dbReference type="SAM" id="Phobius"/>
    </source>
</evidence>
<dbReference type="AlphaFoldDB" id="A0A2M9ZSM5"/>
<feature type="transmembrane region" description="Helical" evidence="1">
    <location>
        <begin position="12"/>
        <end position="33"/>
    </location>
</feature>
<name>A0A2M9ZSM5_9LEPT</name>
<evidence type="ECO:0008006" key="6">
    <source>
        <dbReference type="Google" id="ProtNLM"/>
    </source>
</evidence>
<keyword evidence="1" id="KW-0472">Membrane</keyword>
<dbReference type="EMBL" id="NPDZ01000001">
    <property type="protein sequence ID" value="PJZ74979.1"/>
    <property type="molecule type" value="Genomic_DNA"/>
</dbReference>
<protein>
    <recommendedName>
        <fullName evidence="6">Tetratricopeptide repeat protein</fullName>
    </recommendedName>
</protein>